<protein>
    <submittedName>
        <fullName evidence="1">Uncharacterized protein</fullName>
    </submittedName>
</protein>
<evidence type="ECO:0000313" key="1">
    <source>
        <dbReference type="EMBL" id="MFB9071994.1"/>
    </source>
</evidence>
<proteinExistence type="predicted"/>
<organism evidence="1 2">
    <name type="scientific">Citricoccus parietis</name>
    <dbReference type="NCBI Taxonomy" id="592307"/>
    <lineage>
        <taxon>Bacteria</taxon>
        <taxon>Bacillati</taxon>
        <taxon>Actinomycetota</taxon>
        <taxon>Actinomycetes</taxon>
        <taxon>Micrococcales</taxon>
        <taxon>Micrococcaceae</taxon>
        <taxon>Citricoccus</taxon>
    </lineage>
</organism>
<sequence length="42" mass="4900">MCPWSWSFRCRHAGRRLQGVLKHVNLVSTNHHDQCILRTSPA</sequence>
<evidence type="ECO:0000313" key="2">
    <source>
        <dbReference type="Proteomes" id="UP001589575"/>
    </source>
</evidence>
<keyword evidence="2" id="KW-1185">Reference proteome</keyword>
<dbReference type="EMBL" id="JBHMFI010000001">
    <property type="protein sequence ID" value="MFB9071994.1"/>
    <property type="molecule type" value="Genomic_DNA"/>
</dbReference>
<gene>
    <name evidence="1" type="ORF">ACFFX0_12565</name>
</gene>
<reference evidence="1 2" key="1">
    <citation type="submission" date="2024-09" db="EMBL/GenBank/DDBJ databases">
        <authorList>
            <person name="Sun Q."/>
            <person name="Mori K."/>
        </authorList>
    </citation>
    <scope>NUCLEOTIDE SEQUENCE [LARGE SCALE GENOMIC DNA]</scope>
    <source>
        <strain evidence="1 2">CCM 7609</strain>
    </source>
</reference>
<dbReference type="Proteomes" id="UP001589575">
    <property type="component" value="Unassembled WGS sequence"/>
</dbReference>
<comment type="caution">
    <text evidence="1">The sequence shown here is derived from an EMBL/GenBank/DDBJ whole genome shotgun (WGS) entry which is preliminary data.</text>
</comment>
<accession>A0ABV5FZ91</accession>
<name>A0ABV5FZ91_9MICC</name>